<dbReference type="GO" id="GO:0005886">
    <property type="term" value="C:plasma membrane"/>
    <property type="evidence" value="ECO:0007669"/>
    <property type="project" value="UniProtKB-SubCell"/>
</dbReference>
<evidence type="ECO:0000313" key="10">
    <source>
        <dbReference type="Proteomes" id="UP000254777"/>
    </source>
</evidence>
<feature type="transmembrane region" description="Helical" evidence="8">
    <location>
        <begin position="238"/>
        <end position="259"/>
    </location>
</feature>
<name>A0A379DE31_9FIRM</name>
<evidence type="ECO:0000256" key="1">
    <source>
        <dbReference type="ARBA" id="ARBA00004651"/>
    </source>
</evidence>
<evidence type="ECO:0000256" key="5">
    <source>
        <dbReference type="ARBA" id="ARBA00022692"/>
    </source>
</evidence>
<keyword evidence="5 8" id="KW-0812">Transmembrane</keyword>
<sequence>MLAFFTSVVSIMPIIFLIIIGYLMQKFGWFENSFSNNISKLIMNVALPASVFVSVLKYLTVELLIDLSNGFIYTVLAVILCFVTGYILSKFLKVRVGRRGAFINMFAISNTIFIGLPLNMALFGEKGLPYFLIYYITNTIATWTIGVILIANDTPEKKVNSKIQWKKLIPIPFTGFIFGTIFLIFKIPVPATINSTLTYLGNMVTPLSLLYIGIISAKSDFKSVKFDRDTFVGLLGRFLIAPLIMYLVAKLVGILGMRISGMEYQIYMVQSSTAGAAVTPILVNEAKGDVEYATGIITISMLICIFVVPLIATLVM</sequence>
<keyword evidence="3" id="KW-0813">Transport</keyword>
<keyword evidence="7 8" id="KW-0472">Membrane</keyword>
<dbReference type="Proteomes" id="UP000254777">
    <property type="component" value="Unassembled WGS sequence"/>
</dbReference>
<accession>A0A379DE31</accession>
<evidence type="ECO:0000256" key="3">
    <source>
        <dbReference type="ARBA" id="ARBA00022448"/>
    </source>
</evidence>
<protein>
    <submittedName>
        <fullName evidence="9">Putative transporter YfdV</fullName>
    </submittedName>
</protein>
<keyword evidence="4" id="KW-1003">Cell membrane</keyword>
<comment type="subcellular location">
    <subcellularLocation>
        <location evidence="1">Cell membrane</location>
        <topology evidence="1">Multi-pass membrane protein</topology>
    </subcellularLocation>
</comment>
<reference evidence="9 10" key="1">
    <citation type="submission" date="2018-06" db="EMBL/GenBank/DDBJ databases">
        <authorList>
            <consortium name="Pathogen Informatics"/>
            <person name="Doyle S."/>
        </authorList>
    </citation>
    <scope>NUCLEOTIDE SEQUENCE [LARGE SCALE GENOMIC DNA]</scope>
    <source>
        <strain evidence="9 10">NCTC11088</strain>
    </source>
</reference>
<feature type="transmembrane region" description="Helical" evidence="8">
    <location>
        <begin position="171"/>
        <end position="193"/>
    </location>
</feature>
<dbReference type="EMBL" id="UGTH01000001">
    <property type="protein sequence ID" value="SUB75812.1"/>
    <property type="molecule type" value="Genomic_DNA"/>
</dbReference>
<feature type="transmembrane region" description="Helical" evidence="8">
    <location>
        <begin position="128"/>
        <end position="151"/>
    </location>
</feature>
<dbReference type="GO" id="GO:0055085">
    <property type="term" value="P:transmembrane transport"/>
    <property type="evidence" value="ECO:0007669"/>
    <property type="project" value="InterPro"/>
</dbReference>
<organism evidence="9 10">
    <name type="scientific">Peptoniphilus indolicus</name>
    <dbReference type="NCBI Taxonomy" id="33030"/>
    <lineage>
        <taxon>Bacteria</taxon>
        <taxon>Bacillati</taxon>
        <taxon>Bacillota</taxon>
        <taxon>Tissierellia</taxon>
        <taxon>Tissierellales</taxon>
        <taxon>Peptoniphilaceae</taxon>
        <taxon>Peptoniphilus</taxon>
    </lineage>
</organism>
<dbReference type="RefSeq" id="WP_004821127.1">
    <property type="nucleotide sequence ID" value="NZ_UGTH01000001.1"/>
</dbReference>
<evidence type="ECO:0000256" key="4">
    <source>
        <dbReference type="ARBA" id="ARBA00022475"/>
    </source>
</evidence>
<evidence type="ECO:0000313" key="9">
    <source>
        <dbReference type="EMBL" id="SUB75812.1"/>
    </source>
</evidence>
<evidence type="ECO:0000256" key="2">
    <source>
        <dbReference type="ARBA" id="ARBA00010145"/>
    </source>
</evidence>
<comment type="similarity">
    <text evidence="2">Belongs to the auxin efflux carrier (TC 2.A.69) family.</text>
</comment>
<evidence type="ECO:0000256" key="6">
    <source>
        <dbReference type="ARBA" id="ARBA00022989"/>
    </source>
</evidence>
<keyword evidence="6 8" id="KW-1133">Transmembrane helix</keyword>
<dbReference type="InterPro" id="IPR038770">
    <property type="entry name" value="Na+/solute_symporter_sf"/>
</dbReference>
<dbReference type="InterPro" id="IPR004776">
    <property type="entry name" value="Mem_transp_PIN-like"/>
</dbReference>
<feature type="transmembrane region" description="Helical" evidence="8">
    <location>
        <begin position="6"/>
        <end position="24"/>
    </location>
</feature>
<dbReference type="Gene3D" id="1.20.1530.20">
    <property type="match status" value="1"/>
</dbReference>
<feature type="transmembrane region" description="Helical" evidence="8">
    <location>
        <begin position="101"/>
        <end position="122"/>
    </location>
</feature>
<dbReference type="PANTHER" id="PTHR36838:SF1">
    <property type="entry name" value="SLR1864 PROTEIN"/>
    <property type="match status" value="1"/>
</dbReference>
<dbReference type="AlphaFoldDB" id="A0A379DE31"/>
<feature type="transmembrane region" description="Helical" evidence="8">
    <location>
        <begin position="71"/>
        <end position="89"/>
    </location>
</feature>
<dbReference type="Pfam" id="PF03547">
    <property type="entry name" value="Mem_trans"/>
    <property type="match status" value="1"/>
</dbReference>
<feature type="transmembrane region" description="Helical" evidence="8">
    <location>
        <begin position="199"/>
        <end position="217"/>
    </location>
</feature>
<feature type="transmembrane region" description="Helical" evidence="8">
    <location>
        <begin position="292"/>
        <end position="315"/>
    </location>
</feature>
<evidence type="ECO:0000256" key="7">
    <source>
        <dbReference type="ARBA" id="ARBA00023136"/>
    </source>
</evidence>
<gene>
    <name evidence="9" type="ORF">NCTC11088_01615</name>
</gene>
<dbReference type="PANTHER" id="PTHR36838">
    <property type="entry name" value="AUXIN EFFLUX CARRIER FAMILY PROTEIN"/>
    <property type="match status" value="1"/>
</dbReference>
<proteinExistence type="inferred from homology"/>
<evidence type="ECO:0000256" key="8">
    <source>
        <dbReference type="SAM" id="Phobius"/>
    </source>
</evidence>